<evidence type="ECO:0000256" key="5">
    <source>
        <dbReference type="ARBA" id="ARBA00022723"/>
    </source>
</evidence>
<name>A0A2U1PWC9_ARTAN</name>
<dbReference type="STRING" id="35608.A0A2U1PWC9"/>
<dbReference type="CDD" id="cd00303">
    <property type="entry name" value="retropepsin_like"/>
    <property type="match status" value="1"/>
</dbReference>
<dbReference type="EMBL" id="PKPP01000661">
    <property type="protein sequence ID" value="PWA90032.1"/>
    <property type="molecule type" value="Genomic_DNA"/>
</dbReference>
<evidence type="ECO:0000256" key="11">
    <source>
        <dbReference type="ARBA" id="ARBA00022918"/>
    </source>
</evidence>
<dbReference type="SMART" id="SM00343">
    <property type="entry name" value="ZnF_C2HC"/>
    <property type="match status" value="2"/>
</dbReference>
<evidence type="ECO:0000256" key="6">
    <source>
        <dbReference type="ARBA" id="ARBA00022750"/>
    </source>
</evidence>
<dbReference type="Gene3D" id="1.10.340.70">
    <property type="match status" value="1"/>
</dbReference>
<dbReference type="InterPro" id="IPR000477">
    <property type="entry name" value="RT_dom"/>
</dbReference>
<dbReference type="Proteomes" id="UP000245207">
    <property type="component" value="Unassembled WGS sequence"/>
</dbReference>
<dbReference type="InterPro" id="IPR036397">
    <property type="entry name" value="RNaseH_sf"/>
</dbReference>
<dbReference type="Pfam" id="PF00078">
    <property type="entry name" value="RVT_1"/>
    <property type="match status" value="1"/>
</dbReference>
<keyword evidence="16" id="KW-0862">Zinc</keyword>
<keyword evidence="9" id="KW-0460">Magnesium</keyword>
<evidence type="ECO:0000256" key="17">
    <source>
        <dbReference type="SAM" id="MobiDB-lite"/>
    </source>
</evidence>
<dbReference type="SUPFAM" id="SSF53098">
    <property type="entry name" value="Ribonuclease H-like"/>
    <property type="match status" value="1"/>
</dbReference>
<dbReference type="Gene3D" id="3.10.10.10">
    <property type="entry name" value="HIV Type 1 Reverse Transcriptase, subunit A, domain 1"/>
    <property type="match status" value="1"/>
</dbReference>
<dbReference type="InterPro" id="IPR012337">
    <property type="entry name" value="RNaseH-like_sf"/>
</dbReference>
<evidence type="ECO:0000256" key="10">
    <source>
        <dbReference type="ARBA" id="ARBA00022908"/>
    </source>
</evidence>
<dbReference type="Pfam" id="PF24626">
    <property type="entry name" value="SH3_Tf2-1"/>
    <property type="match status" value="2"/>
</dbReference>
<dbReference type="Pfam" id="PF17919">
    <property type="entry name" value="RT_RNaseH_2"/>
    <property type="match status" value="1"/>
</dbReference>
<organism evidence="20 21">
    <name type="scientific">Artemisia annua</name>
    <name type="common">Sweet wormwood</name>
    <dbReference type="NCBI Taxonomy" id="35608"/>
    <lineage>
        <taxon>Eukaryota</taxon>
        <taxon>Viridiplantae</taxon>
        <taxon>Streptophyta</taxon>
        <taxon>Embryophyta</taxon>
        <taxon>Tracheophyta</taxon>
        <taxon>Spermatophyta</taxon>
        <taxon>Magnoliopsida</taxon>
        <taxon>eudicotyledons</taxon>
        <taxon>Gunneridae</taxon>
        <taxon>Pentapetalae</taxon>
        <taxon>asterids</taxon>
        <taxon>campanulids</taxon>
        <taxon>Asterales</taxon>
        <taxon>Asteraceae</taxon>
        <taxon>Asteroideae</taxon>
        <taxon>Anthemideae</taxon>
        <taxon>Artemisiinae</taxon>
        <taxon>Artemisia</taxon>
    </lineage>
</organism>
<sequence length="1379" mass="158485">MERTRSTTPTTPATPAMTQEDIRRLVADSVTAALEAMNANMARNPKIPVVKKSNTKEFMSCQPFNFKGTEGAIGLIHWFERCESVFSHSNCTEDYRVKFATEVKKMEDELYNLTVKGNDVKTYIRRFQELATLCPTMLLTIEKTIEVFIGGLPQSIEGNVTAFKPQTLEEAINITLRLMDQVTKHNTVSAPNDNKRKFHDGRAFENTRNTNSYNHTNPYPQPNLRQDNTKVYVATPNEGSGYVGKAPLCKKCNWHHTGPCFIKCNTCNKVGHQTKDCRHKGPATGGNPPPATVICHACGEKGHYSNKFPTKNTDGAQVTVLFDSGADRSFVSIPFASRLRIKPVALDTYYEIEMADGNLVSTNTVLKGCTLTLLNHPFEIDLIPMRLGSFDVVVGMDWLSKNQAKILCDEKIIHVLINDETLIIREDRSKTRLNFISCIKTKRYISRGCQVFIIQVTETKPDEKQLDEIPVVREYPKVFPKDLPGLPPVRQIEFQIDLIPGAAPIAQAPYRLAPSEMKELSKQLQELADRGLYVQLQGSSVYSKIDLRSGYYQLRVREEDIKTALRTRYGHYEFQVMPFGLTNAPAVFMDLMNREEHAQHLRIILELLKTEKLYAKFSKCELWINTVQFLGHVIDKQGLRVDPANPTKIRQFLGLAGYYRRFIEGFSKIAKPLTELTQKNRKFIWEKDQEIAFQLLKRKLCEAPILALPEGNNDFVVYCDASRRGLGAVLMQRDKHILNQKELNMRQCQWIELLADYDCEIRYHPGKANLVADALSRKERIQPLRVRPLVMTLHSDLPSRIPKAQNEALEKEDRRIEKLRGMDKAFEIRSDGTRCIKGRRWLPYHGNLRNVIMHESHKSKYSIHPGSDKMYQDLKKHYWWPDMKASISRYVGKCLTCSRVKAECQKPSGLLVQPEIPIWKWERITMDFITKLPRTSNGHDTIWVIVDRLTKSAHFIPIRETDDMETLARLYLKEIFSRHGVPISIISDCDSRFTSRFWQSMQKALGTQIDMSTAYHPQTNGQSERTIQTLEDMLRACVIDFGKGWDKHLLLIEFSYNNSYHASIKAAPYEALYGRKCRSPDCWAEVGEVQLTGPEIIHETNEKIVQIRQRLQAARDRQKSYANVRRKPLEFQVGDKVMLKVSPRKGVFHLGKQGKLSSRYIGPFKVLERIGPVAYRLELPDELSNIHDTFHVSNLKKCLSDESLIVPMKELQLDDKLNFTEEPIEIMDREVKNLKHHRIPIVKLESVQGLGISYNINFRKLSPRYIGPFKVLERIGPVAYRLELPDELSNIHYTFHVSKLKKCLSDESLIVPMKELQLEDKLNFTEEPVEIMCQEVKNLKHYRIPIDKCCKKRSPRPINHRLGATRPQTLPIYVTGSNT</sequence>
<dbReference type="Pfam" id="PF08284">
    <property type="entry name" value="RVP_2"/>
    <property type="match status" value="1"/>
</dbReference>
<dbReference type="Gene3D" id="4.10.60.10">
    <property type="entry name" value="Zinc finger, CCHC-type"/>
    <property type="match status" value="1"/>
</dbReference>
<evidence type="ECO:0000256" key="16">
    <source>
        <dbReference type="PROSITE-ProRule" id="PRU00047"/>
    </source>
</evidence>
<keyword evidence="16" id="KW-0863">Zinc-finger</keyword>
<keyword evidence="21" id="KW-1185">Reference proteome</keyword>
<evidence type="ECO:0000256" key="3">
    <source>
        <dbReference type="ARBA" id="ARBA00022695"/>
    </source>
</evidence>
<dbReference type="GO" id="GO:0015074">
    <property type="term" value="P:DNA integration"/>
    <property type="evidence" value="ECO:0007669"/>
    <property type="project" value="UniProtKB-KW"/>
</dbReference>
<keyword evidence="12" id="KW-0239">DNA-directed DNA polymerase</keyword>
<feature type="region of interest" description="Disordered" evidence="17">
    <location>
        <begin position="204"/>
        <end position="225"/>
    </location>
</feature>
<evidence type="ECO:0000256" key="9">
    <source>
        <dbReference type="ARBA" id="ARBA00022842"/>
    </source>
</evidence>
<keyword evidence="13" id="KW-0238">DNA-binding</keyword>
<dbReference type="InterPro" id="IPR041577">
    <property type="entry name" value="RT_RNaseH_2"/>
</dbReference>
<dbReference type="Gene3D" id="2.40.70.10">
    <property type="entry name" value="Acid Proteases"/>
    <property type="match status" value="1"/>
</dbReference>
<evidence type="ECO:0000256" key="15">
    <source>
        <dbReference type="ARBA" id="ARBA00023268"/>
    </source>
</evidence>
<dbReference type="InterPro" id="IPR001878">
    <property type="entry name" value="Znf_CCHC"/>
</dbReference>
<keyword evidence="2" id="KW-0808">Transferase</keyword>
<dbReference type="Pfam" id="PF17921">
    <property type="entry name" value="Integrase_H2C2"/>
    <property type="match status" value="1"/>
</dbReference>
<keyword evidence="14" id="KW-0233">DNA recombination</keyword>
<dbReference type="Pfam" id="PF19259">
    <property type="entry name" value="Ty3_capsid"/>
    <property type="match status" value="1"/>
</dbReference>
<dbReference type="Gene3D" id="3.30.420.10">
    <property type="entry name" value="Ribonuclease H-like superfamily/Ribonuclease H"/>
    <property type="match status" value="1"/>
</dbReference>
<accession>A0A2U1PWC9</accession>
<dbReference type="PANTHER" id="PTHR37984">
    <property type="entry name" value="PROTEIN CBG26694"/>
    <property type="match status" value="1"/>
</dbReference>
<dbReference type="PROSITE" id="PS50158">
    <property type="entry name" value="ZF_CCHC"/>
    <property type="match status" value="1"/>
</dbReference>
<feature type="domain" description="CCHC-type" evidence="18">
    <location>
        <begin position="263"/>
        <end position="278"/>
    </location>
</feature>
<keyword evidence="1" id="KW-0645">Protease</keyword>
<dbReference type="GO" id="GO:0008270">
    <property type="term" value="F:zinc ion binding"/>
    <property type="evidence" value="ECO:0007669"/>
    <property type="project" value="UniProtKB-KW"/>
</dbReference>
<dbReference type="GO" id="GO:0006310">
    <property type="term" value="P:DNA recombination"/>
    <property type="evidence" value="ECO:0007669"/>
    <property type="project" value="UniProtKB-KW"/>
</dbReference>
<keyword evidence="8" id="KW-0378">Hydrolase</keyword>
<dbReference type="FunFam" id="3.30.70.270:FF:000020">
    <property type="entry name" value="Transposon Tf2-6 polyprotein-like Protein"/>
    <property type="match status" value="1"/>
</dbReference>
<dbReference type="Gene3D" id="3.30.70.270">
    <property type="match status" value="3"/>
</dbReference>
<dbReference type="InterPro" id="IPR043502">
    <property type="entry name" value="DNA/RNA_pol_sf"/>
</dbReference>
<keyword evidence="15" id="KW-0511">Multifunctional enzyme</keyword>
<evidence type="ECO:0000256" key="4">
    <source>
        <dbReference type="ARBA" id="ARBA00022722"/>
    </source>
</evidence>
<feature type="domain" description="Integrase catalytic" evidence="19">
    <location>
        <begin position="913"/>
        <end position="1076"/>
    </location>
</feature>
<keyword evidence="3" id="KW-0548">Nucleotidyltransferase</keyword>
<dbReference type="InterPro" id="IPR050951">
    <property type="entry name" value="Retrovirus_Pol_polyprotein"/>
</dbReference>
<evidence type="ECO:0000259" key="19">
    <source>
        <dbReference type="PROSITE" id="PS50994"/>
    </source>
</evidence>
<dbReference type="OrthoDB" id="2013610at2759"/>
<dbReference type="InterPro" id="IPR045358">
    <property type="entry name" value="Ty3_capsid"/>
</dbReference>
<dbReference type="InterPro" id="IPR056924">
    <property type="entry name" value="SH3_Tf2-1"/>
</dbReference>
<evidence type="ECO:0000256" key="1">
    <source>
        <dbReference type="ARBA" id="ARBA00022670"/>
    </source>
</evidence>
<dbReference type="GO" id="GO:0004519">
    <property type="term" value="F:endonuclease activity"/>
    <property type="evidence" value="ECO:0007669"/>
    <property type="project" value="UniProtKB-KW"/>
</dbReference>
<dbReference type="Pfam" id="PF00665">
    <property type="entry name" value="rve"/>
    <property type="match status" value="1"/>
</dbReference>
<dbReference type="InterPro" id="IPR021109">
    <property type="entry name" value="Peptidase_aspartic_dom_sf"/>
</dbReference>
<dbReference type="GO" id="GO:0003964">
    <property type="term" value="F:RNA-directed DNA polymerase activity"/>
    <property type="evidence" value="ECO:0007669"/>
    <property type="project" value="UniProtKB-KW"/>
</dbReference>
<evidence type="ECO:0000259" key="18">
    <source>
        <dbReference type="PROSITE" id="PS50158"/>
    </source>
</evidence>
<evidence type="ECO:0000256" key="13">
    <source>
        <dbReference type="ARBA" id="ARBA00023125"/>
    </source>
</evidence>
<dbReference type="InterPro" id="IPR001584">
    <property type="entry name" value="Integrase_cat-core"/>
</dbReference>
<keyword evidence="5" id="KW-0479">Metal-binding</keyword>
<dbReference type="SUPFAM" id="SSF56672">
    <property type="entry name" value="DNA/RNA polymerases"/>
    <property type="match status" value="1"/>
</dbReference>
<evidence type="ECO:0000313" key="20">
    <source>
        <dbReference type="EMBL" id="PWA90032.1"/>
    </source>
</evidence>
<evidence type="ECO:0000256" key="8">
    <source>
        <dbReference type="ARBA" id="ARBA00022801"/>
    </source>
</evidence>
<keyword evidence="10" id="KW-0229">DNA integration</keyword>
<evidence type="ECO:0000256" key="2">
    <source>
        <dbReference type="ARBA" id="ARBA00022679"/>
    </source>
</evidence>
<proteinExistence type="predicted"/>
<dbReference type="GO" id="GO:0003677">
    <property type="term" value="F:DNA binding"/>
    <property type="evidence" value="ECO:0007669"/>
    <property type="project" value="UniProtKB-KW"/>
</dbReference>
<dbReference type="PANTHER" id="PTHR37984:SF5">
    <property type="entry name" value="PROTEIN NYNRIN-LIKE"/>
    <property type="match status" value="1"/>
</dbReference>
<evidence type="ECO:0000256" key="12">
    <source>
        <dbReference type="ARBA" id="ARBA00022932"/>
    </source>
</evidence>
<dbReference type="GO" id="GO:0006508">
    <property type="term" value="P:proteolysis"/>
    <property type="evidence" value="ECO:0007669"/>
    <property type="project" value="UniProtKB-KW"/>
</dbReference>
<evidence type="ECO:0000256" key="7">
    <source>
        <dbReference type="ARBA" id="ARBA00022759"/>
    </source>
</evidence>
<keyword evidence="6" id="KW-0064">Aspartyl protease</keyword>
<dbReference type="GO" id="GO:0003887">
    <property type="term" value="F:DNA-directed DNA polymerase activity"/>
    <property type="evidence" value="ECO:0007669"/>
    <property type="project" value="UniProtKB-KW"/>
</dbReference>
<evidence type="ECO:0000313" key="21">
    <source>
        <dbReference type="Proteomes" id="UP000245207"/>
    </source>
</evidence>
<protein>
    <submittedName>
        <fullName evidence="20">Reverse transcriptase domain-containing protein</fullName>
    </submittedName>
</protein>
<comment type="caution">
    <text evidence="20">The sequence shown here is derived from an EMBL/GenBank/DDBJ whole genome shotgun (WGS) entry which is preliminary data.</text>
</comment>
<dbReference type="FunFam" id="3.30.420.10:FF:000032">
    <property type="entry name" value="Retrovirus-related Pol polyprotein from transposon 297-like Protein"/>
    <property type="match status" value="1"/>
</dbReference>
<dbReference type="SUPFAM" id="SSF50630">
    <property type="entry name" value="Acid proteases"/>
    <property type="match status" value="1"/>
</dbReference>
<gene>
    <name evidence="20" type="ORF">CTI12_AA105260</name>
</gene>
<keyword evidence="4" id="KW-0540">Nuclease</keyword>
<keyword evidence="11 20" id="KW-0695">RNA-directed DNA polymerase</keyword>
<dbReference type="GO" id="GO:0004190">
    <property type="term" value="F:aspartic-type endopeptidase activity"/>
    <property type="evidence" value="ECO:0007669"/>
    <property type="project" value="UniProtKB-KW"/>
</dbReference>
<dbReference type="InterPro" id="IPR041588">
    <property type="entry name" value="Integrase_H2C2"/>
</dbReference>
<reference evidence="20 21" key="1">
    <citation type="journal article" date="2018" name="Mol. Plant">
        <title>The genome of Artemisia annua provides insight into the evolution of Asteraceae family and artemisinin biosynthesis.</title>
        <authorList>
            <person name="Shen Q."/>
            <person name="Zhang L."/>
            <person name="Liao Z."/>
            <person name="Wang S."/>
            <person name="Yan T."/>
            <person name="Shi P."/>
            <person name="Liu M."/>
            <person name="Fu X."/>
            <person name="Pan Q."/>
            <person name="Wang Y."/>
            <person name="Lv Z."/>
            <person name="Lu X."/>
            <person name="Zhang F."/>
            <person name="Jiang W."/>
            <person name="Ma Y."/>
            <person name="Chen M."/>
            <person name="Hao X."/>
            <person name="Li L."/>
            <person name="Tang Y."/>
            <person name="Lv G."/>
            <person name="Zhou Y."/>
            <person name="Sun X."/>
            <person name="Brodelius P.E."/>
            <person name="Rose J.K.C."/>
            <person name="Tang K."/>
        </authorList>
    </citation>
    <scope>NUCLEOTIDE SEQUENCE [LARGE SCALE GENOMIC DNA]</scope>
    <source>
        <strain evidence="21">cv. Huhao1</strain>
        <tissue evidence="20">Leaf</tissue>
    </source>
</reference>
<dbReference type="PROSITE" id="PS50994">
    <property type="entry name" value="INTEGRASE"/>
    <property type="match status" value="1"/>
</dbReference>
<keyword evidence="7" id="KW-0255">Endonuclease</keyword>
<evidence type="ECO:0000256" key="14">
    <source>
        <dbReference type="ARBA" id="ARBA00023172"/>
    </source>
</evidence>
<dbReference type="InterPro" id="IPR043128">
    <property type="entry name" value="Rev_trsase/Diguanyl_cyclase"/>
</dbReference>
<dbReference type="CDD" id="cd01647">
    <property type="entry name" value="RT_LTR"/>
    <property type="match status" value="1"/>
</dbReference>
<feature type="compositionally biased region" description="Polar residues" evidence="17">
    <location>
        <begin position="206"/>
        <end position="225"/>
    </location>
</feature>